<dbReference type="InterPro" id="IPR021215">
    <property type="entry name" value="DUF2752"/>
</dbReference>
<comment type="caution">
    <text evidence="2">The sequence shown here is derived from an EMBL/GenBank/DDBJ whole genome shotgun (WGS) entry which is preliminary data.</text>
</comment>
<gene>
    <name evidence="2" type="ORF">PNW00_09950</name>
</gene>
<sequence>MCKTISIKLAKLIMVIVPLLALFTYINKNIIINLGNKLPECYFHKATGYLCPACGNTRCIKALFKGHVLEALGYNITVPMLIIIAGMFYVEAVFYSFGKKVRIFPRSYVFLGVLLGSLPLYYVMRNILPFLTIC</sequence>
<dbReference type="RefSeq" id="WP_195221437.1">
    <property type="nucleotide sequence ID" value="NZ_DAWBUL010000198.1"/>
</dbReference>
<evidence type="ECO:0000313" key="2">
    <source>
        <dbReference type="EMBL" id="MDB8750768.1"/>
    </source>
</evidence>
<feature type="transmembrane region" description="Helical" evidence="1">
    <location>
        <begin position="107"/>
        <end position="124"/>
    </location>
</feature>
<keyword evidence="1" id="KW-0812">Transmembrane</keyword>
<accession>A0AAW6EG10</accession>
<name>A0AAW6EG10_9FIRM</name>
<keyword evidence="1" id="KW-1133">Transmembrane helix</keyword>
<feature type="transmembrane region" description="Helical" evidence="1">
    <location>
        <begin position="9"/>
        <end position="26"/>
    </location>
</feature>
<keyword evidence="1" id="KW-0472">Membrane</keyword>
<feature type="transmembrane region" description="Helical" evidence="1">
    <location>
        <begin position="72"/>
        <end position="95"/>
    </location>
</feature>
<protein>
    <submittedName>
        <fullName evidence="2">DUF2752 domain-containing protein</fullName>
    </submittedName>
</protein>
<reference evidence="2" key="1">
    <citation type="submission" date="2023-01" db="EMBL/GenBank/DDBJ databases">
        <title>Human gut microbiome strain richness.</title>
        <authorList>
            <person name="Chen-Liaw A."/>
        </authorList>
    </citation>
    <scope>NUCLEOTIDE SEQUENCE</scope>
    <source>
        <strain evidence="2">D43st1_D9_D43t1_170807</strain>
    </source>
</reference>
<dbReference type="Pfam" id="PF10825">
    <property type="entry name" value="DUF2752"/>
    <property type="match status" value="1"/>
</dbReference>
<evidence type="ECO:0000313" key="3">
    <source>
        <dbReference type="Proteomes" id="UP001213042"/>
    </source>
</evidence>
<dbReference type="Proteomes" id="UP001213042">
    <property type="component" value="Unassembled WGS sequence"/>
</dbReference>
<organism evidence="2 3">
    <name type="scientific">Ruminococcus bicirculans</name>
    <name type="common">ex Wegman et al. 2014</name>
    <dbReference type="NCBI Taxonomy" id="1160721"/>
    <lineage>
        <taxon>Bacteria</taxon>
        <taxon>Bacillati</taxon>
        <taxon>Bacillota</taxon>
        <taxon>Clostridia</taxon>
        <taxon>Eubacteriales</taxon>
        <taxon>Oscillospiraceae</taxon>
        <taxon>Ruminococcus</taxon>
    </lineage>
</organism>
<proteinExistence type="predicted"/>
<dbReference type="AlphaFoldDB" id="A0AAW6EG10"/>
<evidence type="ECO:0000256" key="1">
    <source>
        <dbReference type="SAM" id="Phobius"/>
    </source>
</evidence>
<dbReference type="EMBL" id="JAQMLU010000016">
    <property type="protein sequence ID" value="MDB8750768.1"/>
    <property type="molecule type" value="Genomic_DNA"/>
</dbReference>